<feature type="region of interest" description="Disordered" evidence="1">
    <location>
        <begin position="1"/>
        <end position="27"/>
    </location>
</feature>
<accession>A0A7X6AUT2</accession>
<dbReference type="Proteomes" id="UP000536624">
    <property type="component" value="Unassembled WGS sequence"/>
</dbReference>
<comment type="caution">
    <text evidence="2">The sequence shown here is derived from an EMBL/GenBank/DDBJ whole genome shotgun (WGS) entry which is preliminary data.</text>
</comment>
<organism evidence="2 3">
    <name type="scientific">Streptomyces malaysiensis</name>
    <dbReference type="NCBI Taxonomy" id="92644"/>
    <lineage>
        <taxon>Bacteria</taxon>
        <taxon>Bacillati</taxon>
        <taxon>Actinomycetota</taxon>
        <taxon>Actinomycetes</taxon>
        <taxon>Kitasatosporales</taxon>
        <taxon>Streptomycetaceae</taxon>
        <taxon>Streptomyces</taxon>
        <taxon>Streptomyces violaceusniger group</taxon>
    </lineage>
</organism>
<dbReference type="EMBL" id="JAALLH010000001">
    <property type="protein sequence ID" value="NIY63579.1"/>
    <property type="molecule type" value="Genomic_DNA"/>
</dbReference>
<evidence type="ECO:0000256" key="1">
    <source>
        <dbReference type="SAM" id="MobiDB-lite"/>
    </source>
</evidence>
<name>A0A7X6AUT2_STRMQ</name>
<protein>
    <submittedName>
        <fullName evidence="2">Uncharacterized protein</fullName>
    </submittedName>
</protein>
<evidence type="ECO:0000313" key="3">
    <source>
        <dbReference type="Proteomes" id="UP000536624"/>
    </source>
</evidence>
<reference evidence="2 3" key="1">
    <citation type="submission" date="2020-02" db="EMBL/GenBank/DDBJ databases">
        <title>Streptomyces malaysiensis DSM14702 (JHCC583434, PFL_A843) Genome sequencing and assembly.</title>
        <authorList>
            <person name="Samborskyy M."/>
        </authorList>
    </citation>
    <scope>NUCLEOTIDE SEQUENCE [LARGE SCALE GENOMIC DNA]</scope>
    <source>
        <strain evidence="2 3">DSM 14702</strain>
    </source>
</reference>
<proteinExistence type="predicted"/>
<feature type="region of interest" description="Disordered" evidence="1">
    <location>
        <begin position="67"/>
        <end position="96"/>
    </location>
</feature>
<evidence type="ECO:0000313" key="2">
    <source>
        <dbReference type="EMBL" id="NIY63579.1"/>
    </source>
</evidence>
<gene>
    <name evidence="2" type="ORF">SMALB_1516</name>
</gene>
<dbReference type="AlphaFoldDB" id="A0A7X6AUT2"/>
<sequence>MTSATVSCPRVNMPDRAGGPPAPGEGWDTACADARKESVHGLPTRIHTSECEPVMDPAVFPALHEAGGLPAATPAGHRSEPATAGSGSASAQPAVIPRLPQSHVMCHCRQPPRPQQISHAPTRSRSCGDCPPYDHHDIATINGRHLMIPLNPSP</sequence>